<evidence type="ECO:0000313" key="2">
    <source>
        <dbReference type="Proteomes" id="UP000317291"/>
    </source>
</evidence>
<organism evidence="1 2">
    <name type="scientific">Tsukamurella asaccharolytica</name>
    <dbReference type="NCBI Taxonomy" id="2592067"/>
    <lineage>
        <taxon>Bacteria</taxon>
        <taxon>Bacillati</taxon>
        <taxon>Actinomycetota</taxon>
        <taxon>Actinomycetes</taxon>
        <taxon>Mycobacteriales</taxon>
        <taxon>Tsukamurellaceae</taxon>
        <taxon>Tsukamurella</taxon>
    </lineage>
</organism>
<protein>
    <submittedName>
        <fullName evidence="1">Uncharacterized protein</fullName>
    </submittedName>
</protein>
<name>A0A5C5RCR0_9ACTN</name>
<evidence type="ECO:0000313" key="1">
    <source>
        <dbReference type="EMBL" id="TWS20819.1"/>
    </source>
</evidence>
<comment type="caution">
    <text evidence="1">The sequence shown here is derived from an EMBL/GenBank/DDBJ whole genome shotgun (WGS) entry which is preliminary data.</text>
</comment>
<proteinExistence type="predicted"/>
<accession>A0A5C5RCR0</accession>
<gene>
    <name evidence="1" type="ORF">FK529_05745</name>
</gene>
<dbReference type="EMBL" id="VIGW01000002">
    <property type="protein sequence ID" value="TWS20819.1"/>
    <property type="molecule type" value="Genomic_DNA"/>
</dbReference>
<keyword evidence="2" id="KW-1185">Reference proteome</keyword>
<sequence length="172" mass="17868">MSIRRADGGDVEQAPATDWIADATRRLSGLAGPDSVAPETPPRWGAEAIDRLLDAVSRQVSTLPRRSRPIAAARPGITVTELALSKAITAVLSDAAAVESAAVADVALEFIDGALTAAHVHLVAAGAGGRSHTLLDGGEHLRTVTADIVRRVVGTSVRIDLTWEDLLTPASE</sequence>
<dbReference type="RefSeq" id="WP_146560038.1">
    <property type="nucleotide sequence ID" value="NZ_VIGW01000002.1"/>
</dbReference>
<reference evidence="1 2" key="1">
    <citation type="submission" date="2019-06" db="EMBL/GenBank/DDBJ databases">
        <title>Tsukamurella conjunctivitidis sp. nov., Tsukamurella assacharolytica sp. nov. and Tsukamurella sputae sp. nov. isolated from patients with conjunctivitis, bacteraemia (lymphoma) and respiratory infection (sputum) in Hong Kong.</title>
        <authorList>
            <person name="Teng J.L.L."/>
            <person name="Lee H.H."/>
            <person name="Fong J.Y.H."/>
            <person name="Fok K.M.N."/>
            <person name="Lau S.K.P."/>
            <person name="Woo P.C.Y."/>
        </authorList>
    </citation>
    <scope>NUCLEOTIDE SEQUENCE [LARGE SCALE GENOMIC DNA]</scope>
    <source>
        <strain evidence="1 2">HKU71</strain>
    </source>
</reference>
<dbReference type="OrthoDB" id="4729174at2"/>
<dbReference type="Proteomes" id="UP000317291">
    <property type="component" value="Unassembled WGS sequence"/>
</dbReference>
<dbReference type="AlphaFoldDB" id="A0A5C5RCR0"/>